<dbReference type="InterPro" id="IPR000719">
    <property type="entry name" value="Prot_kinase_dom"/>
</dbReference>
<dbReference type="GO" id="GO:0005524">
    <property type="term" value="F:ATP binding"/>
    <property type="evidence" value="ECO:0007669"/>
    <property type="project" value="UniProtKB-KW"/>
</dbReference>
<dbReference type="InterPro" id="IPR013210">
    <property type="entry name" value="LRR_N_plant-typ"/>
</dbReference>
<dbReference type="Pfam" id="PF23598">
    <property type="entry name" value="LRR_14"/>
    <property type="match status" value="1"/>
</dbReference>
<dbReference type="SUPFAM" id="SSF52058">
    <property type="entry name" value="L domain-like"/>
    <property type="match status" value="2"/>
</dbReference>
<feature type="transmembrane region" description="Helical" evidence="22">
    <location>
        <begin position="740"/>
        <end position="762"/>
    </location>
</feature>
<evidence type="ECO:0000256" key="15">
    <source>
        <dbReference type="ARBA" id="ARBA00022989"/>
    </source>
</evidence>
<keyword evidence="8 22" id="KW-0812">Transmembrane</keyword>
<dbReference type="Gene3D" id="3.80.10.10">
    <property type="entry name" value="Ribonuclease Inhibitor"/>
    <property type="match status" value="5"/>
</dbReference>
<evidence type="ECO:0000256" key="4">
    <source>
        <dbReference type="ARBA" id="ARBA00022527"/>
    </source>
</evidence>
<evidence type="ECO:0000256" key="8">
    <source>
        <dbReference type="ARBA" id="ARBA00022692"/>
    </source>
</evidence>
<keyword evidence="10" id="KW-0677">Repeat</keyword>
<evidence type="ECO:0000256" key="6">
    <source>
        <dbReference type="ARBA" id="ARBA00022614"/>
    </source>
</evidence>
<evidence type="ECO:0000313" key="26">
    <source>
        <dbReference type="Proteomes" id="UP000652761"/>
    </source>
</evidence>
<dbReference type="OrthoDB" id="676979at2759"/>
<evidence type="ECO:0000256" key="19">
    <source>
        <dbReference type="ARBA" id="ARBA00023180"/>
    </source>
</evidence>
<evidence type="ECO:0000313" key="25">
    <source>
        <dbReference type="EMBL" id="MQL71035.1"/>
    </source>
</evidence>
<dbReference type="Proteomes" id="UP000652761">
    <property type="component" value="Unassembled WGS sequence"/>
</dbReference>
<accession>A0A843TJ32</accession>
<keyword evidence="26" id="KW-1185">Reference proteome</keyword>
<dbReference type="PANTHER" id="PTHR48053">
    <property type="entry name" value="LEUCINE RICH REPEAT FAMILY PROTEIN, EXPRESSED"/>
    <property type="match status" value="1"/>
</dbReference>
<comment type="similarity">
    <text evidence="2">Belongs to the protein kinase superfamily. Ser/Thr protein kinase family.</text>
</comment>
<dbReference type="Pfam" id="PF00560">
    <property type="entry name" value="LRR_1"/>
    <property type="match status" value="9"/>
</dbReference>
<dbReference type="SUPFAM" id="SSF56112">
    <property type="entry name" value="Protein kinase-like (PK-like)"/>
    <property type="match status" value="1"/>
</dbReference>
<evidence type="ECO:0000256" key="7">
    <source>
        <dbReference type="ARBA" id="ARBA00022679"/>
    </source>
</evidence>
<evidence type="ECO:0000256" key="16">
    <source>
        <dbReference type="ARBA" id="ARBA00023136"/>
    </source>
</evidence>
<evidence type="ECO:0000256" key="18">
    <source>
        <dbReference type="ARBA" id="ARBA00023170"/>
    </source>
</evidence>
<evidence type="ECO:0000259" key="24">
    <source>
        <dbReference type="PROSITE" id="PS50011"/>
    </source>
</evidence>
<proteinExistence type="inferred from homology"/>
<keyword evidence="16 22" id="KW-0472">Membrane</keyword>
<feature type="domain" description="Protein kinase" evidence="24">
    <location>
        <begin position="802"/>
        <end position="1087"/>
    </location>
</feature>
<dbReference type="GO" id="GO:0016020">
    <property type="term" value="C:membrane"/>
    <property type="evidence" value="ECO:0007669"/>
    <property type="project" value="UniProtKB-SubCell"/>
</dbReference>
<dbReference type="InterPro" id="IPR008271">
    <property type="entry name" value="Ser/Thr_kinase_AS"/>
</dbReference>
<dbReference type="AlphaFoldDB" id="A0A843TJ32"/>
<dbReference type="InterPro" id="IPR003591">
    <property type="entry name" value="Leu-rich_rpt_typical-subtyp"/>
</dbReference>
<evidence type="ECO:0000256" key="20">
    <source>
        <dbReference type="ARBA" id="ARBA00047899"/>
    </source>
</evidence>
<dbReference type="FunFam" id="3.80.10.10:FF:000627">
    <property type="entry name" value="Probable leucine-rich repeat receptor-like protein kinase At2g33170"/>
    <property type="match status" value="1"/>
</dbReference>
<keyword evidence="4" id="KW-0723">Serine/threonine-protein kinase</keyword>
<evidence type="ECO:0000256" key="1">
    <source>
        <dbReference type="ARBA" id="ARBA00004479"/>
    </source>
</evidence>
<protein>
    <recommendedName>
        <fullName evidence="3">non-specific serine/threonine protein kinase</fullName>
        <ecNumber evidence="3">2.7.11.1</ecNumber>
    </recommendedName>
</protein>
<dbReference type="FunFam" id="3.80.10.10:FF:000177">
    <property type="entry name" value="Leucine-rich repeat receptor-like serine/threonine-protein kinase At1g17230"/>
    <property type="match status" value="1"/>
</dbReference>
<keyword evidence="19" id="KW-0325">Glycoprotein</keyword>
<dbReference type="GO" id="GO:0010082">
    <property type="term" value="P:regulation of root meristem growth"/>
    <property type="evidence" value="ECO:0007669"/>
    <property type="project" value="UniProtKB-ARBA"/>
</dbReference>
<sequence length="1176" mass="129988">MATWQPFILFFLAIPSLCYHFIFSLSMPENQTSVLMEFRRSFVDTHNNLWSWNSSDLAPCSWSGVTCADAQVTSVNLHGFNLSGTLSPTICNLPHLVALNVSKNMIQGPIPRELGYCRNLVVLDLSTNRFHSEIPPELCGLSSLTRLFLSENFLYGELPAGLGNLTSLEELVIYSNNLTGIIPSSIRMLKRLKIIRAGLNSLSGPIPVEITECDNLEVLGLAQNKFQGPLPRELCRLQNLTSLILWQNLLSGEIPAELGNCTSLEMLALRENAFNGSIPKELGKLTALKRLYIYTNSLEGPIPKELGNCVSAVEIDLSENRLTGIIPAEFGWIQNLQLLHLFENNLEGGIPRELGQLHMLKRLDLSLNNLSGKIPLEIQSLPSLEYLQLFNNNLSGILPPLIGANSNLSVLDVSHNNLIGSIPTHVCKYQKLFYLSLGSNRLGGNIPYGVKTCKSLIQLMLGGNQLTGSLPVELFGLVRLSGLDLYKNRFSGPISPEIGKMRNLERLLLYDNYLMGQIPPEIGNLSQLVYFNISSNRLSGSIPHQLAYCSKLQRLDLSRNQLIGYAPRELGSLVNLEQLKLSDNHLNGTIPASLGNLFHLTELQIGGNQFSGHIPIELGQLSALQIALNISYNKVSGEIPVELGHLHMLELLYLNNNELNGEIPPSFSDLPSILVCNLSNNNLAGSVPDNPIFRRMDASNFIGNPALCVTSADDCPHGGTPSSYLDRHQEKRNIWKERTISIASVVVGFFSLVLTVGICWYIKRRVPVYVSFEEQKHNLSDISYFPKDGITYQELLEATGNFSEGSVIGRGACGTVYKAVMSDGTLIAVKRLKSQSEGSRVDRSFQAEITTLGNVRHRNIVKLFGFCNYHDSNLILYEYMANGSLGELLHKSKETCLLDWDARYRIALGSAEGLRYLHCDCKPQIVHRDIKSNNILMDESLEAHVGDFGLAKLVDSSFSKTMSAVAGSYGYIAPEYAFTMKVTEKCDIYSFGVVLLELITGQSPVQPPDRGGDLVNWVRRSVCDMVPTSVFDARLDLSCRNTVEEMSLVLKIALFCTNESPLDRPTMREVIAMLIDARKSSCLSPSFPTSETPLIMLLVSDAWGISYITQELKWSVEQHASNMDDVNSAGQNWSGELHQPCAVGSPVELSLICTQRGRVADANTRTVCYSILSCSS</sequence>
<dbReference type="FunFam" id="3.30.200.20:FF:000219">
    <property type="entry name" value="Leucine-rich repeat receptor-like serine/threonine-protein kinase"/>
    <property type="match status" value="1"/>
</dbReference>
<dbReference type="EC" id="2.7.11.1" evidence="3"/>
<evidence type="ECO:0000256" key="2">
    <source>
        <dbReference type="ARBA" id="ARBA00008684"/>
    </source>
</evidence>
<comment type="subcellular location">
    <subcellularLocation>
        <location evidence="1">Membrane</location>
        <topology evidence="1">Single-pass type I membrane protein</topology>
    </subcellularLocation>
</comment>
<evidence type="ECO:0000256" key="17">
    <source>
        <dbReference type="ARBA" id="ARBA00023157"/>
    </source>
</evidence>
<organism evidence="25 26">
    <name type="scientific">Colocasia esculenta</name>
    <name type="common">Wild taro</name>
    <name type="synonym">Arum esculentum</name>
    <dbReference type="NCBI Taxonomy" id="4460"/>
    <lineage>
        <taxon>Eukaryota</taxon>
        <taxon>Viridiplantae</taxon>
        <taxon>Streptophyta</taxon>
        <taxon>Embryophyta</taxon>
        <taxon>Tracheophyta</taxon>
        <taxon>Spermatophyta</taxon>
        <taxon>Magnoliopsida</taxon>
        <taxon>Liliopsida</taxon>
        <taxon>Araceae</taxon>
        <taxon>Aroideae</taxon>
        <taxon>Colocasieae</taxon>
        <taxon>Colocasia</taxon>
    </lineage>
</organism>
<evidence type="ECO:0000256" key="9">
    <source>
        <dbReference type="ARBA" id="ARBA00022729"/>
    </source>
</evidence>
<evidence type="ECO:0000256" key="10">
    <source>
        <dbReference type="ARBA" id="ARBA00022737"/>
    </source>
</evidence>
<evidence type="ECO:0000256" key="5">
    <source>
        <dbReference type="ARBA" id="ARBA00022553"/>
    </source>
</evidence>
<dbReference type="FunFam" id="3.80.10.10:FF:000221">
    <property type="entry name" value="Leucine-rich repeat receptor-like protein kinase PXL1"/>
    <property type="match status" value="1"/>
</dbReference>
<dbReference type="SMART" id="SM00369">
    <property type="entry name" value="LRR_TYP"/>
    <property type="match status" value="11"/>
</dbReference>
<keyword evidence="14" id="KW-0832">Ubl conjugation</keyword>
<dbReference type="GO" id="GO:0004674">
    <property type="term" value="F:protein serine/threonine kinase activity"/>
    <property type="evidence" value="ECO:0007669"/>
    <property type="project" value="UniProtKB-KW"/>
</dbReference>
<dbReference type="GO" id="GO:0010074">
    <property type="term" value="P:maintenance of meristem identity"/>
    <property type="evidence" value="ECO:0007669"/>
    <property type="project" value="UniProtKB-ARBA"/>
</dbReference>
<dbReference type="PROSITE" id="PS00108">
    <property type="entry name" value="PROTEIN_KINASE_ST"/>
    <property type="match status" value="1"/>
</dbReference>
<comment type="catalytic activity">
    <reaction evidence="20">
        <text>L-threonyl-[protein] + ATP = O-phospho-L-threonyl-[protein] + ADP + H(+)</text>
        <dbReference type="Rhea" id="RHEA:46608"/>
        <dbReference type="Rhea" id="RHEA-COMP:11060"/>
        <dbReference type="Rhea" id="RHEA-COMP:11605"/>
        <dbReference type="ChEBI" id="CHEBI:15378"/>
        <dbReference type="ChEBI" id="CHEBI:30013"/>
        <dbReference type="ChEBI" id="CHEBI:30616"/>
        <dbReference type="ChEBI" id="CHEBI:61977"/>
        <dbReference type="ChEBI" id="CHEBI:456216"/>
        <dbReference type="EC" id="2.7.11.1"/>
    </reaction>
</comment>
<keyword evidence="12" id="KW-0418">Kinase</keyword>
<dbReference type="Pfam" id="PF08263">
    <property type="entry name" value="LRRNT_2"/>
    <property type="match status" value="1"/>
</dbReference>
<evidence type="ECO:0000256" key="22">
    <source>
        <dbReference type="SAM" id="Phobius"/>
    </source>
</evidence>
<keyword evidence="6" id="KW-0433">Leucine-rich repeat</keyword>
<keyword evidence="9 23" id="KW-0732">Signal</keyword>
<dbReference type="InterPro" id="IPR051716">
    <property type="entry name" value="Plant_RL_S/T_kinase"/>
</dbReference>
<evidence type="ECO:0000256" key="12">
    <source>
        <dbReference type="ARBA" id="ARBA00022777"/>
    </source>
</evidence>
<keyword evidence="7" id="KW-0808">Transferase</keyword>
<dbReference type="InterPro" id="IPR055414">
    <property type="entry name" value="LRR_R13L4/SHOC2-like"/>
</dbReference>
<keyword evidence="15 22" id="KW-1133">Transmembrane helix</keyword>
<reference evidence="25" key="1">
    <citation type="submission" date="2017-07" db="EMBL/GenBank/DDBJ databases">
        <title>Taro Niue Genome Assembly and Annotation.</title>
        <authorList>
            <person name="Atibalentja N."/>
            <person name="Keating K."/>
            <person name="Fields C.J."/>
        </authorList>
    </citation>
    <scope>NUCLEOTIDE SEQUENCE</scope>
    <source>
        <strain evidence="25">Niue_2</strain>
        <tissue evidence="25">Leaf</tissue>
    </source>
</reference>
<name>A0A843TJ32_COLES</name>
<feature type="signal peptide" evidence="23">
    <location>
        <begin position="1"/>
        <end position="18"/>
    </location>
</feature>
<gene>
    <name evidence="25" type="ORF">Taro_003352</name>
</gene>
<keyword evidence="11" id="KW-0547">Nucleotide-binding</keyword>
<comment type="caution">
    <text evidence="25">The sequence shown here is derived from an EMBL/GenBank/DDBJ whole genome shotgun (WGS) entry which is preliminary data.</text>
</comment>
<dbReference type="InterPro" id="IPR001611">
    <property type="entry name" value="Leu-rich_rpt"/>
</dbReference>
<dbReference type="FunFam" id="1.10.510.10:FF:000365">
    <property type="entry name" value="Leucine-rich repeat receptor-like serine/threonine-protein kinase At1g17230"/>
    <property type="match status" value="1"/>
</dbReference>
<keyword evidence="17" id="KW-1015">Disulfide bond</keyword>
<evidence type="ECO:0000256" key="23">
    <source>
        <dbReference type="SAM" id="SignalP"/>
    </source>
</evidence>
<feature type="chain" id="PRO_5032359620" description="non-specific serine/threonine protein kinase" evidence="23">
    <location>
        <begin position="19"/>
        <end position="1176"/>
    </location>
</feature>
<keyword evidence="18" id="KW-0675">Receptor</keyword>
<evidence type="ECO:0000256" key="3">
    <source>
        <dbReference type="ARBA" id="ARBA00012513"/>
    </source>
</evidence>
<comment type="catalytic activity">
    <reaction evidence="21">
        <text>L-seryl-[protein] + ATP = O-phospho-L-seryl-[protein] + ADP + H(+)</text>
        <dbReference type="Rhea" id="RHEA:17989"/>
        <dbReference type="Rhea" id="RHEA-COMP:9863"/>
        <dbReference type="Rhea" id="RHEA-COMP:11604"/>
        <dbReference type="ChEBI" id="CHEBI:15378"/>
        <dbReference type="ChEBI" id="CHEBI:29999"/>
        <dbReference type="ChEBI" id="CHEBI:30616"/>
        <dbReference type="ChEBI" id="CHEBI:83421"/>
        <dbReference type="ChEBI" id="CHEBI:456216"/>
        <dbReference type="EC" id="2.7.11.1"/>
    </reaction>
</comment>
<dbReference type="PROSITE" id="PS50011">
    <property type="entry name" value="PROTEIN_KINASE_DOM"/>
    <property type="match status" value="1"/>
</dbReference>
<dbReference type="Pfam" id="PF00069">
    <property type="entry name" value="Pkinase"/>
    <property type="match status" value="1"/>
</dbReference>
<dbReference type="Gene3D" id="3.30.200.20">
    <property type="entry name" value="Phosphorylase Kinase, domain 1"/>
    <property type="match status" value="1"/>
</dbReference>
<dbReference type="Pfam" id="PF13855">
    <property type="entry name" value="LRR_8"/>
    <property type="match status" value="1"/>
</dbReference>
<keyword evidence="13" id="KW-0067">ATP-binding</keyword>
<evidence type="ECO:0000256" key="13">
    <source>
        <dbReference type="ARBA" id="ARBA00022840"/>
    </source>
</evidence>
<evidence type="ECO:0000256" key="14">
    <source>
        <dbReference type="ARBA" id="ARBA00022843"/>
    </source>
</evidence>
<dbReference type="EMBL" id="NMUH01000086">
    <property type="protein sequence ID" value="MQL71035.1"/>
    <property type="molecule type" value="Genomic_DNA"/>
</dbReference>
<dbReference type="FunFam" id="3.80.10.10:FF:000775">
    <property type="entry name" value="Predicted protein"/>
    <property type="match status" value="1"/>
</dbReference>
<dbReference type="SMART" id="SM00220">
    <property type="entry name" value="S_TKc"/>
    <property type="match status" value="1"/>
</dbReference>
<evidence type="ECO:0000256" key="11">
    <source>
        <dbReference type="ARBA" id="ARBA00022741"/>
    </source>
</evidence>
<dbReference type="InterPro" id="IPR011009">
    <property type="entry name" value="Kinase-like_dom_sf"/>
</dbReference>
<dbReference type="PANTHER" id="PTHR48053:SF159">
    <property type="entry name" value="PROTEIN KINASE DOMAIN-CONTAINING PROTEIN"/>
    <property type="match status" value="1"/>
</dbReference>
<evidence type="ECO:0000256" key="21">
    <source>
        <dbReference type="ARBA" id="ARBA00048679"/>
    </source>
</evidence>
<dbReference type="Gene3D" id="1.10.510.10">
    <property type="entry name" value="Transferase(Phosphotransferase) domain 1"/>
    <property type="match status" value="1"/>
</dbReference>
<keyword evidence="5" id="KW-0597">Phosphoprotein</keyword>
<dbReference type="InterPro" id="IPR032675">
    <property type="entry name" value="LRR_dom_sf"/>
</dbReference>